<gene>
    <name evidence="2" type="ORF">R1flu_025481</name>
</gene>
<accession>A0ABD1XXW9</accession>
<comment type="caution">
    <text evidence="2">The sequence shown here is derived from an EMBL/GenBank/DDBJ whole genome shotgun (WGS) entry which is preliminary data.</text>
</comment>
<feature type="region of interest" description="Disordered" evidence="1">
    <location>
        <begin position="1"/>
        <end position="29"/>
    </location>
</feature>
<evidence type="ECO:0000313" key="3">
    <source>
        <dbReference type="Proteomes" id="UP001605036"/>
    </source>
</evidence>
<evidence type="ECO:0000313" key="2">
    <source>
        <dbReference type="EMBL" id="KAL2613789.1"/>
    </source>
</evidence>
<organism evidence="2 3">
    <name type="scientific">Riccia fluitans</name>
    <dbReference type="NCBI Taxonomy" id="41844"/>
    <lineage>
        <taxon>Eukaryota</taxon>
        <taxon>Viridiplantae</taxon>
        <taxon>Streptophyta</taxon>
        <taxon>Embryophyta</taxon>
        <taxon>Marchantiophyta</taxon>
        <taxon>Marchantiopsida</taxon>
        <taxon>Marchantiidae</taxon>
        <taxon>Marchantiales</taxon>
        <taxon>Ricciaceae</taxon>
        <taxon>Riccia</taxon>
    </lineage>
</organism>
<dbReference type="AlphaFoldDB" id="A0ABD1XXW9"/>
<name>A0ABD1XXW9_9MARC</name>
<evidence type="ECO:0000256" key="1">
    <source>
        <dbReference type="SAM" id="MobiDB-lite"/>
    </source>
</evidence>
<sequence length="185" mass="20021">MPSGAEITGGGREKSQSESEALCAPPRGAIRGGNHWSVAPTAYDNSDNLFHVNVEPDPDFRTSLLKGDRHSAMQTESMSHSRSTCKSNVHSETAKVGLVGRGSRRRCPSFLRLMIGSSASPIPHLGAKRSSVAWLLLRCDGRPFRQFTNLLRSEAKWNLVQRGSIAMGVASNVSNSMPRKASTDS</sequence>
<dbReference type="EMBL" id="JBHFFA010000007">
    <property type="protein sequence ID" value="KAL2613789.1"/>
    <property type="molecule type" value="Genomic_DNA"/>
</dbReference>
<keyword evidence="3" id="KW-1185">Reference proteome</keyword>
<protein>
    <submittedName>
        <fullName evidence="2">Uncharacterized protein</fullName>
    </submittedName>
</protein>
<dbReference type="Proteomes" id="UP001605036">
    <property type="component" value="Unassembled WGS sequence"/>
</dbReference>
<reference evidence="2 3" key="1">
    <citation type="submission" date="2024-09" db="EMBL/GenBank/DDBJ databases">
        <title>Chromosome-scale assembly of Riccia fluitans.</title>
        <authorList>
            <person name="Paukszto L."/>
            <person name="Sawicki J."/>
            <person name="Karawczyk K."/>
            <person name="Piernik-Szablinska J."/>
            <person name="Szczecinska M."/>
            <person name="Mazdziarz M."/>
        </authorList>
    </citation>
    <scope>NUCLEOTIDE SEQUENCE [LARGE SCALE GENOMIC DNA]</scope>
    <source>
        <strain evidence="2">Rf_01</strain>
        <tissue evidence="2">Aerial parts of the thallus</tissue>
    </source>
</reference>
<proteinExistence type="predicted"/>